<evidence type="ECO:0000256" key="1">
    <source>
        <dbReference type="ARBA" id="ARBA00001911"/>
    </source>
</evidence>
<keyword evidence="4" id="KW-0413">Isomerase</keyword>
<dbReference type="PANTHER" id="PTHR43725:SF53">
    <property type="entry name" value="UDP-ARABINOSE 4-EPIMERASE 1"/>
    <property type="match status" value="1"/>
</dbReference>
<comment type="similarity">
    <text evidence="2">Belongs to the NAD(P)-dependent epimerase/dehydratase family.</text>
</comment>
<dbReference type="GO" id="GO:0033499">
    <property type="term" value="P:galactose catabolic process via UDP-galactose, Leloir pathway"/>
    <property type="evidence" value="ECO:0007669"/>
    <property type="project" value="TreeGrafter"/>
</dbReference>
<comment type="cofactor">
    <cofactor evidence="1">
        <name>NAD(+)</name>
        <dbReference type="ChEBI" id="CHEBI:57540"/>
    </cofactor>
</comment>
<feature type="domain" description="NAD-dependent epimerase/dehydratase" evidence="6">
    <location>
        <begin position="32"/>
        <end position="280"/>
    </location>
</feature>
<dbReference type="Pfam" id="PF01370">
    <property type="entry name" value="Epimerase"/>
    <property type="match status" value="1"/>
</dbReference>
<dbReference type="InterPro" id="IPR001509">
    <property type="entry name" value="Epimerase_deHydtase"/>
</dbReference>
<dbReference type="SUPFAM" id="SSF51735">
    <property type="entry name" value="NAD(P)-binding Rossmann-fold domains"/>
    <property type="match status" value="1"/>
</dbReference>
<proteinExistence type="inferred from homology"/>
<dbReference type="Gene3D" id="3.90.25.10">
    <property type="entry name" value="UDP-galactose 4-epimerase, domain 1"/>
    <property type="match status" value="1"/>
</dbReference>
<dbReference type="PANTHER" id="PTHR43725">
    <property type="entry name" value="UDP-GLUCOSE 4-EPIMERASE"/>
    <property type="match status" value="1"/>
</dbReference>
<dbReference type="Gene3D" id="3.40.50.720">
    <property type="entry name" value="NAD(P)-binding Rossmann-like Domain"/>
    <property type="match status" value="1"/>
</dbReference>
<dbReference type="AlphaFoldDB" id="A0A6J6BDI1"/>
<dbReference type="GO" id="GO:0003978">
    <property type="term" value="F:UDP-glucose 4-epimerase activity"/>
    <property type="evidence" value="ECO:0007669"/>
    <property type="project" value="InterPro"/>
</dbReference>
<evidence type="ECO:0000256" key="3">
    <source>
        <dbReference type="ARBA" id="ARBA00023027"/>
    </source>
</evidence>
<gene>
    <name evidence="7" type="ORF">UFOPK1433_00291</name>
</gene>
<keyword evidence="3" id="KW-0520">NAD</keyword>
<sequence>MLLPNAENAKSNSKPCVEACFYGFGSLKGMTVLLTGGAGYIGSHVTRLLQNRGEKVVVVDDLSEGISSRIGDAELVQVDLSSKEAVSLLCETFKTHQVTSVVHLAARKKVGESVERPEWYEEQNVGGMKNLLAAMKLSGVNRLVFSSSAATYGVPDVDQVDEDFDCKPINPYGQTKLDGEHLAQAAAKDWGLREVSLRYFNVAGTGWPELMDTQAANLVPIVFQSLAKNVSPRVFGNDFPTEDGTCVRDYVHVLDLAEAHLAAIDYLDRDERPYDVFNVGTGVGSSVLDVIREISSVSGTEIVPVIEPRRPGDPASLNANVNRIKKVFGWSAKHDLHDIISSVWKAQSL</sequence>
<dbReference type="NCBIfam" id="TIGR01179">
    <property type="entry name" value="galE"/>
    <property type="match status" value="1"/>
</dbReference>
<reference evidence="7" key="1">
    <citation type="submission" date="2020-05" db="EMBL/GenBank/DDBJ databases">
        <authorList>
            <person name="Chiriac C."/>
            <person name="Salcher M."/>
            <person name="Ghai R."/>
            <person name="Kavagutti S V."/>
        </authorList>
    </citation>
    <scope>NUCLEOTIDE SEQUENCE</scope>
</reference>
<dbReference type="EMBL" id="CAEZSN010000021">
    <property type="protein sequence ID" value="CAB4536956.1"/>
    <property type="molecule type" value="Genomic_DNA"/>
</dbReference>
<evidence type="ECO:0000256" key="4">
    <source>
        <dbReference type="ARBA" id="ARBA00023235"/>
    </source>
</evidence>
<organism evidence="7">
    <name type="scientific">freshwater metagenome</name>
    <dbReference type="NCBI Taxonomy" id="449393"/>
    <lineage>
        <taxon>unclassified sequences</taxon>
        <taxon>metagenomes</taxon>
        <taxon>ecological metagenomes</taxon>
    </lineage>
</organism>
<evidence type="ECO:0000259" key="6">
    <source>
        <dbReference type="Pfam" id="PF01370"/>
    </source>
</evidence>
<dbReference type="InterPro" id="IPR036291">
    <property type="entry name" value="NAD(P)-bd_dom_sf"/>
</dbReference>
<name>A0A6J6BDI1_9ZZZZ</name>
<evidence type="ECO:0000256" key="2">
    <source>
        <dbReference type="ARBA" id="ARBA00007637"/>
    </source>
</evidence>
<evidence type="ECO:0000313" key="7">
    <source>
        <dbReference type="EMBL" id="CAB4536956.1"/>
    </source>
</evidence>
<keyword evidence="5" id="KW-0119">Carbohydrate metabolism</keyword>
<evidence type="ECO:0000256" key="5">
    <source>
        <dbReference type="ARBA" id="ARBA00023277"/>
    </source>
</evidence>
<accession>A0A6J6BDI1</accession>
<dbReference type="InterPro" id="IPR005886">
    <property type="entry name" value="UDP_G4E"/>
</dbReference>
<protein>
    <submittedName>
        <fullName evidence="7">Unannotated protein</fullName>
    </submittedName>
</protein>